<reference evidence="7 8" key="1">
    <citation type="journal article" date="2013" name="Mar. Genomics">
        <title>Expression of sulfatases in Rhodopirellula baltica and the diversity of sulfatases in the genus Rhodopirellula.</title>
        <authorList>
            <person name="Wegner C.E."/>
            <person name="Richter-Heitmann T."/>
            <person name="Klindworth A."/>
            <person name="Klockow C."/>
            <person name="Richter M."/>
            <person name="Achstetter T."/>
            <person name="Glockner F.O."/>
            <person name="Harder J."/>
        </authorList>
    </citation>
    <scope>NUCLEOTIDE SEQUENCE [LARGE SCALE GENOMIC DNA]</scope>
    <source>
        <strain evidence="7 8">SM1</strain>
    </source>
</reference>
<evidence type="ECO:0000256" key="6">
    <source>
        <dbReference type="ARBA" id="ARBA00029799"/>
    </source>
</evidence>
<dbReference type="Pfam" id="PF00274">
    <property type="entry name" value="Glycolytic"/>
    <property type="match status" value="1"/>
</dbReference>
<dbReference type="EC" id="4.1.2.13" evidence="3"/>
<dbReference type="Proteomes" id="UP000011991">
    <property type="component" value="Unassembled WGS sequence"/>
</dbReference>
<dbReference type="NCBIfam" id="NF003784">
    <property type="entry name" value="PRK05377.1"/>
    <property type="match status" value="1"/>
</dbReference>
<gene>
    <name evidence="7" type="ORF">RMSM_00509</name>
</gene>
<dbReference type="GO" id="GO:0006096">
    <property type="term" value="P:glycolytic process"/>
    <property type="evidence" value="ECO:0007669"/>
    <property type="project" value="UniProtKB-UniPathway"/>
</dbReference>
<dbReference type="AlphaFoldDB" id="M5S4I0"/>
<keyword evidence="5 7" id="KW-0456">Lyase</keyword>
<comment type="caution">
    <text evidence="7">The sequence shown here is derived from an EMBL/GenBank/DDBJ whole genome shotgun (WGS) entry which is preliminary data.</text>
</comment>
<dbReference type="Gene3D" id="3.20.20.70">
    <property type="entry name" value="Aldolase class I"/>
    <property type="match status" value="1"/>
</dbReference>
<comment type="pathway">
    <text evidence="1">Carbohydrate degradation; glycolysis; D-glyceraldehyde 3-phosphate and glycerone phosphate from D-glucose: step 4/4.</text>
</comment>
<evidence type="ECO:0000256" key="1">
    <source>
        <dbReference type="ARBA" id="ARBA00004714"/>
    </source>
</evidence>
<keyword evidence="8" id="KW-1185">Reference proteome</keyword>
<accession>M5S4I0</accession>
<comment type="similarity">
    <text evidence="2">Belongs to the class I fructose-bisphosphate aldolase family.</text>
</comment>
<evidence type="ECO:0000256" key="2">
    <source>
        <dbReference type="ARBA" id="ARBA00010387"/>
    </source>
</evidence>
<keyword evidence="4" id="KW-0324">Glycolysis</keyword>
<evidence type="ECO:0000256" key="5">
    <source>
        <dbReference type="ARBA" id="ARBA00023239"/>
    </source>
</evidence>
<dbReference type="PANTHER" id="PTHR11627">
    <property type="entry name" value="FRUCTOSE-BISPHOSPHATE ALDOLASE"/>
    <property type="match status" value="1"/>
</dbReference>
<evidence type="ECO:0000313" key="8">
    <source>
        <dbReference type="Proteomes" id="UP000011991"/>
    </source>
</evidence>
<sequence>MMRVLRALARYVLINLNEVARVILRPPHAHPQRWVFHKTARFSMSPFDQQLHVIRTRPGFIAALDQSGGSTPKALGQYGVDESAWSNDEEMFAVVHQMRTRILTSKSLTKDRIIGAILFEDTLRREVEGRPTGDYLWNVKQIVPFLKVDEGLAEQSDGVQLMKPMKKLDVKLELAKQQPVFGTKMRSVIHEANESGIDAIVEQQFDYGKQIAAAGLVPIIEPEVDIHCPEKAKAEEILTAAIVKQLDRLDGKTLVMLKLTLPEKDNLYMDCVEHPAVVKVVALSGGYSREEADQRLRKHAHVVASFSRALLQDLRADQTQHEFDEALDRAVQSIFDASMTPHAL</sequence>
<dbReference type="GO" id="GO:0004332">
    <property type="term" value="F:fructose-bisphosphate aldolase activity"/>
    <property type="evidence" value="ECO:0007669"/>
    <property type="project" value="UniProtKB-EC"/>
</dbReference>
<protein>
    <recommendedName>
        <fullName evidence="3">fructose-bisphosphate aldolase</fullName>
        <ecNumber evidence="3">4.1.2.13</ecNumber>
    </recommendedName>
    <alternativeName>
        <fullName evidence="6">Fructose-bisphosphate aldolase class I</fullName>
    </alternativeName>
</protein>
<dbReference type="PATRIC" id="fig|1265738.3.peg.511"/>
<evidence type="ECO:0000256" key="3">
    <source>
        <dbReference type="ARBA" id="ARBA00013068"/>
    </source>
</evidence>
<dbReference type="InterPro" id="IPR013785">
    <property type="entry name" value="Aldolase_TIM"/>
</dbReference>
<name>M5S4I0_9BACT</name>
<dbReference type="InterPro" id="IPR000741">
    <property type="entry name" value="FBA_I"/>
</dbReference>
<proteinExistence type="inferred from homology"/>
<evidence type="ECO:0000256" key="4">
    <source>
        <dbReference type="ARBA" id="ARBA00023152"/>
    </source>
</evidence>
<dbReference type="SUPFAM" id="SSF51569">
    <property type="entry name" value="Aldolase"/>
    <property type="match status" value="1"/>
</dbReference>
<dbReference type="UniPathway" id="UPA00109">
    <property type="reaction ID" value="UER00183"/>
</dbReference>
<dbReference type="EMBL" id="ANOG01000079">
    <property type="protein sequence ID" value="EMI22552.1"/>
    <property type="molecule type" value="Genomic_DNA"/>
</dbReference>
<organism evidence="7 8">
    <name type="scientific">Rhodopirellula maiorica SM1</name>
    <dbReference type="NCBI Taxonomy" id="1265738"/>
    <lineage>
        <taxon>Bacteria</taxon>
        <taxon>Pseudomonadati</taxon>
        <taxon>Planctomycetota</taxon>
        <taxon>Planctomycetia</taxon>
        <taxon>Pirellulales</taxon>
        <taxon>Pirellulaceae</taxon>
        <taxon>Novipirellula</taxon>
    </lineage>
</organism>
<evidence type="ECO:0000313" key="7">
    <source>
        <dbReference type="EMBL" id="EMI22552.1"/>
    </source>
</evidence>